<evidence type="ECO:0000313" key="2">
    <source>
        <dbReference type="EMBL" id="CAG8783541.1"/>
    </source>
</evidence>
<organism evidence="2 3">
    <name type="scientific">Acaulospora morrowiae</name>
    <dbReference type="NCBI Taxonomy" id="94023"/>
    <lineage>
        <taxon>Eukaryota</taxon>
        <taxon>Fungi</taxon>
        <taxon>Fungi incertae sedis</taxon>
        <taxon>Mucoromycota</taxon>
        <taxon>Glomeromycotina</taxon>
        <taxon>Glomeromycetes</taxon>
        <taxon>Diversisporales</taxon>
        <taxon>Acaulosporaceae</taxon>
        <taxon>Acaulospora</taxon>
    </lineage>
</organism>
<dbReference type="EMBL" id="CAJVPV010054703">
    <property type="protein sequence ID" value="CAG8783541.1"/>
    <property type="molecule type" value="Genomic_DNA"/>
</dbReference>
<dbReference type="PANTHER" id="PTHR13526:SF8">
    <property type="entry name" value="TRANSCRIPTION FACTOR SPT20 HOMOLOG"/>
    <property type="match status" value="1"/>
</dbReference>
<feature type="domain" description="Spt20-like SEP" evidence="1">
    <location>
        <begin position="39"/>
        <end position="115"/>
    </location>
</feature>
<dbReference type="InterPro" id="IPR046468">
    <property type="entry name" value="Spt20-like_SEP"/>
</dbReference>
<proteinExistence type="predicted"/>
<evidence type="ECO:0000313" key="3">
    <source>
        <dbReference type="Proteomes" id="UP000789342"/>
    </source>
</evidence>
<sequence length="133" mass="15331">MPSQDLNLDSCKVSLYAHVYDKHVEFKNLDGSTDLALDKYTFYNGCVIIEFRDHRELPKCDGQRAVLKTNQASIWDDILRLNKNTGSNWTYEEAIQIEAKLLLELHPTLDLDPNSLLQGMKLFDPTAKQYEQP</sequence>
<dbReference type="Proteomes" id="UP000789342">
    <property type="component" value="Unassembled WGS sequence"/>
</dbReference>
<dbReference type="AlphaFoldDB" id="A0A9N9JKQ8"/>
<keyword evidence="3" id="KW-1185">Reference proteome</keyword>
<dbReference type="GO" id="GO:0006357">
    <property type="term" value="P:regulation of transcription by RNA polymerase II"/>
    <property type="evidence" value="ECO:0007669"/>
    <property type="project" value="TreeGrafter"/>
</dbReference>
<dbReference type="GO" id="GO:0000124">
    <property type="term" value="C:SAGA complex"/>
    <property type="evidence" value="ECO:0007669"/>
    <property type="project" value="InterPro"/>
</dbReference>
<accession>A0A9N9JKQ8</accession>
<dbReference type="GO" id="GO:0003712">
    <property type="term" value="F:transcription coregulator activity"/>
    <property type="evidence" value="ECO:0007669"/>
    <property type="project" value="InterPro"/>
</dbReference>
<dbReference type="PANTHER" id="PTHR13526">
    <property type="entry name" value="TRANSCRIPTION FACTOR SPT20 HOMOLOG"/>
    <property type="match status" value="1"/>
</dbReference>
<name>A0A9N9JKQ8_9GLOM</name>
<evidence type="ECO:0000259" key="1">
    <source>
        <dbReference type="Pfam" id="PF12090"/>
    </source>
</evidence>
<dbReference type="Pfam" id="PF12090">
    <property type="entry name" value="Spt20_SEP"/>
    <property type="match status" value="1"/>
</dbReference>
<feature type="non-terminal residue" evidence="2">
    <location>
        <position position="1"/>
    </location>
</feature>
<comment type="caution">
    <text evidence="2">The sequence shown here is derived from an EMBL/GenBank/DDBJ whole genome shotgun (WGS) entry which is preliminary data.</text>
</comment>
<reference evidence="2" key="1">
    <citation type="submission" date="2021-06" db="EMBL/GenBank/DDBJ databases">
        <authorList>
            <person name="Kallberg Y."/>
            <person name="Tangrot J."/>
            <person name="Rosling A."/>
        </authorList>
    </citation>
    <scope>NUCLEOTIDE SEQUENCE</scope>
    <source>
        <strain evidence="2">CL551</strain>
    </source>
</reference>
<gene>
    <name evidence="2" type="ORF">AMORRO_LOCUS17526</name>
</gene>
<dbReference type="InterPro" id="IPR021950">
    <property type="entry name" value="Spt20"/>
</dbReference>
<dbReference type="OrthoDB" id="1932706at2759"/>
<protein>
    <submittedName>
        <fullName evidence="2">6902_t:CDS:1</fullName>
    </submittedName>
</protein>